<keyword evidence="1" id="KW-0472">Membrane</keyword>
<reference evidence="2" key="1">
    <citation type="submission" date="2020-10" db="EMBL/GenBank/DDBJ databases">
        <authorList>
            <person name="Kikuchi T."/>
        </authorList>
    </citation>
    <scope>NUCLEOTIDE SEQUENCE</scope>
    <source>
        <strain evidence="2">NKZ352</strain>
    </source>
</reference>
<dbReference type="OrthoDB" id="10249433at2759"/>
<dbReference type="InterPro" id="IPR029058">
    <property type="entry name" value="AB_hydrolase_fold"/>
</dbReference>
<dbReference type="GO" id="GO:0008474">
    <property type="term" value="F:palmitoyl-(protein) hydrolase activity"/>
    <property type="evidence" value="ECO:0007669"/>
    <property type="project" value="TreeGrafter"/>
</dbReference>
<gene>
    <name evidence="2" type="ORF">CAUJ_LOCUS6750</name>
</gene>
<evidence type="ECO:0000313" key="3">
    <source>
        <dbReference type="Proteomes" id="UP000835052"/>
    </source>
</evidence>
<dbReference type="AlphaFoldDB" id="A0A8S1H6B2"/>
<dbReference type="Proteomes" id="UP000835052">
    <property type="component" value="Unassembled WGS sequence"/>
</dbReference>
<name>A0A8S1H6B2_9PELO</name>
<dbReference type="InterPro" id="IPR008536">
    <property type="entry name" value="DUF818"/>
</dbReference>
<sequence>MNMFANHHFKHQIPLPRAKAGLCGELHVRAKVDELECGSISATVQPEDFDNIVSSLQPAKTVEVKKRKACPAHDSKLWSDLKHPRISIRKILSRILLFVLSILYILSPPWPPLMMRKAIFCPPPRGSYYYLIGYQKNGKKKACFYAHEAIGMERVAICLPQMLHPKIRAVDVYYHLLRCKTIILPFNETQYFCAMELSCEQSIRWLHRDKSRTIKRSPYLIIFSQPNSSDLGCCLMMDPNFADMADFLQCDMLIYDYPGYGVSDGESTEKNIYVCSEAVFKYATDKLGYAPENIILMGFSLGTAAMIHIAEMQKVGAVVLIAPFTSFSRILLRCPSMATPIFDMFPSLEKSEKITSPTLICHGQRDIIVSHAHGVQLQKKIPNSELYSLKHASHQGIFCEREMWDEVERFLGHRVQITAKWSELLQKESAFSEITEVAVEPVFVPSKTD</sequence>
<accession>A0A8S1H6B2</accession>
<dbReference type="EMBL" id="CAJGYM010000018">
    <property type="protein sequence ID" value="CAD6190831.1"/>
    <property type="molecule type" value="Genomic_DNA"/>
</dbReference>
<dbReference type="PANTHER" id="PTHR12277">
    <property type="entry name" value="ALPHA/BETA HYDROLASE DOMAIN-CONTAINING PROTEIN"/>
    <property type="match status" value="1"/>
</dbReference>
<dbReference type="PANTHER" id="PTHR12277:SF56">
    <property type="entry name" value="AB HYDROLASE-1 DOMAIN-CONTAINING PROTEIN"/>
    <property type="match status" value="1"/>
</dbReference>
<keyword evidence="1" id="KW-1133">Transmembrane helix</keyword>
<keyword evidence="3" id="KW-1185">Reference proteome</keyword>
<feature type="transmembrane region" description="Helical" evidence="1">
    <location>
        <begin position="91"/>
        <end position="110"/>
    </location>
</feature>
<dbReference type="Pfam" id="PF05677">
    <property type="entry name" value="DUF818"/>
    <property type="match status" value="1"/>
</dbReference>
<evidence type="ECO:0000256" key="1">
    <source>
        <dbReference type="SAM" id="Phobius"/>
    </source>
</evidence>
<dbReference type="Gene3D" id="3.40.50.1820">
    <property type="entry name" value="alpha/beta hydrolase"/>
    <property type="match status" value="1"/>
</dbReference>
<dbReference type="GO" id="GO:0005886">
    <property type="term" value="C:plasma membrane"/>
    <property type="evidence" value="ECO:0007669"/>
    <property type="project" value="TreeGrafter"/>
</dbReference>
<dbReference type="SUPFAM" id="SSF53474">
    <property type="entry name" value="alpha/beta-Hydrolases"/>
    <property type="match status" value="1"/>
</dbReference>
<proteinExistence type="predicted"/>
<evidence type="ECO:0000313" key="2">
    <source>
        <dbReference type="EMBL" id="CAD6190831.1"/>
    </source>
</evidence>
<evidence type="ECO:0008006" key="4">
    <source>
        <dbReference type="Google" id="ProtNLM"/>
    </source>
</evidence>
<dbReference type="GO" id="GO:0010008">
    <property type="term" value="C:endosome membrane"/>
    <property type="evidence" value="ECO:0007669"/>
    <property type="project" value="TreeGrafter"/>
</dbReference>
<keyword evidence="1" id="KW-0812">Transmembrane</keyword>
<protein>
    <recommendedName>
        <fullName evidence="4">AB hydrolase-1 domain-containing protein</fullName>
    </recommendedName>
</protein>
<organism evidence="2 3">
    <name type="scientific">Caenorhabditis auriculariae</name>
    <dbReference type="NCBI Taxonomy" id="2777116"/>
    <lineage>
        <taxon>Eukaryota</taxon>
        <taxon>Metazoa</taxon>
        <taxon>Ecdysozoa</taxon>
        <taxon>Nematoda</taxon>
        <taxon>Chromadorea</taxon>
        <taxon>Rhabditida</taxon>
        <taxon>Rhabditina</taxon>
        <taxon>Rhabditomorpha</taxon>
        <taxon>Rhabditoidea</taxon>
        <taxon>Rhabditidae</taxon>
        <taxon>Peloderinae</taxon>
        <taxon>Caenorhabditis</taxon>
    </lineage>
</organism>
<comment type="caution">
    <text evidence="2">The sequence shown here is derived from an EMBL/GenBank/DDBJ whole genome shotgun (WGS) entry which is preliminary data.</text>
</comment>